<evidence type="ECO:0000256" key="7">
    <source>
        <dbReference type="ARBA" id="ARBA00023157"/>
    </source>
</evidence>
<keyword evidence="2 9" id="KW-0645">Protease</keyword>
<feature type="signal peptide" evidence="10">
    <location>
        <begin position="1"/>
        <end position="20"/>
    </location>
</feature>
<feature type="binding site" evidence="9">
    <location>
        <position position="169"/>
    </location>
    <ligand>
        <name>Zn(2+)</name>
        <dbReference type="ChEBI" id="CHEBI:29105"/>
        <note>catalytic</note>
    </ligand>
</feature>
<dbReference type="PROSITE" id="PS01180">
    <property type="entry name" value="CUB"/>
    <property type="match status" value="1"/>
</dbReference>
<dbReference type="PANTHER" id="PTHR10127">
    <property type="entry name" value="DISCOIDIN, CUB, EGF, LAMININ , AND ZINC METALLOPROTEASE DOMAIN CONTAINING"/>
    <property type="match status" value="1"/>
</dbReference>
<dbReference type="InterPro" id="IPR000859">
    <property type="entry name" value="CUB_dom"/>
</dbReference>
<keyword evidence="13" id="KW-1185">Reference proteome</keyword>
<dbReference type="Gene3D" id="3.40.390.10">
    <property type="entry name" value="Collagenase (Catalytic Domain)"/>
    <property type="match status" value="1"/>
</dbReference>
<feature type="domain" description="Peptidase M12A" evidence="12">
    <location>
        <begin position="64"/>
        <end position="269"/>
    </location>
</feature>
<dbReference type="SUPFAM" id="SSF55486">
    <property type="entry name" value="Metalloproteases ('zincins'), catalytic domain"/>
    <property type="match status" value="1"/>
</dbReference>
<organism evidence="13 14">
    <name type="scientific">Plectus sambesii</name>
    <dbReference type="NCBI Taxonomy" id="2011161"/>
    <lineage>
        <taxon>Eukaryota</taxon>
        <taxon>Metazoa</taxon>
        <taxon>Ecdysozoa</taxon>
        <taxon>Nematoda</taxon>
        <taxon>Chromadorea</taxon>
        <taxon>Plectida</taxon>
        <taxon>Plectina</taxon>
        <taxon>Plectoidea</taxon>
        <taxon>Plectidae</taxon>
        <taxon>Plectus</taxon>
    </lineage>
</organism>
<dbReference type="InterPro" id="IPR024079">
    <property type="entry name" value="MetalloPept_cat_dom_sf"/>
</dbReference>
<proteinExistence type="predicted"/>
<dbReference type="PROSITE" id="PS01186">
    <property type="entry name" value="EGF_2"/>
    <property type="match status" value="1"/>
</dbReference>
<protein>
    <recommendedName>
        <fullName evidence="10">Metalloendopeptidase</fullName>
        <ecNumber evidence="10">3.4.24.-</ecNumber>
    </recommendedName>
</protein>
<dbReference type="Pfam" id="PF01400">
    <property type="entry name" value="Astacin"/>
    <property type="match status" value="1"/>
</dbReference>
<evidence type="ECO:0000256" key="2">
    <source>
        <dbReference type="ARBA" id="ARBA00022670"/>
    </source>
</evidence>
<keyword evidence="5 9" id="KW-0862">Zinc</keyword>
<evidence type="ECO:0000256" key="8">
    <source>
        <dbReference type="PROSITE-ProRule" id="PRU00059"/>
    </source>
</evidence>
<keyword evidence="3 9" id="KW-0479">Metal-binding</keyword>
<dbReference type="InterPro" id="IPR000742">
    <property type="entry name" value="EGF"/>
</dbReference>
<evidence type="ECO:0000256" key="4">
    <source>
        <dbReference type="ARBA" id="ARBA00022801"/>
    </source>
</evidence>
<dbReference type="EC" id="3.4.24.-" evidence="10"/>
<evidence type="ECO:0000313" key="14">
    <source>
        <dbReference type="WBParaSite" id="PSAMB.scaffold3019size20003.g20024.t2"/>
    </source>
</evidence>
<comment type="cofactor">
    <cofactor evidence="9 10">
        <name>Zn(2+)</name>
        <dbReference type="ChEBI" id="CHEBI:29105"/>
    </cofactor>
    <text evidence="9 10">Binds 1 zinc ion per subunit.</text>
</comment>
<dbReference type="Proteomes" id="UP000887566">
    <property type="component" value="Unplaced"/>
</dbReference>
<dbReference type="PROSITE" id="PS00022">
    <property type="entry name" value="EGF_1"/>
    <property type="match status" value="1"/>
</dbReference>
<dbReference type="GO" id="GO:0004222">
    <property type="term" value="F:metalloendopeptidase activity"/>
    <property type="evidence" value="ECO:0007669"/>
    <property type="project" value="UniProtKB-UniRule"/>
</dbReference>
<evidence type="ECO:0000256" key="9">
    <source>
        <dbReference type="PROSITE-ProRule" id="PRU01211"/>
    </source>
</evidence>
<feature type="binding site" evidence="9">
    <location>
        <position position="175"/>
    </location>
    <ligand>
        <name>Zn(2+)</name>
        <dbReference type="ChEBI" id="CHEBI:29105"/>
        <note>catalytic</note>
    </ligand>
</feature>
<dbReference type="GO" id="GO:0008270">
    <property type="term" value="F:zinc ion binding"/>
    <property type="evidence" value="ECO:0007669"/>
    <property type="project" value="UniProtKB-UniRule"/>
</dbReference>
<dbReference type="InterPro" id="IPR001506">
    <property type="entry name" value="Peptidase_M12A"/>
</dbReference>
<comment type="caution">
    <text evidence="8">Lacks conserved residue(s) required for the propagation of feature annotation.</text>
</comment>
<evidence type="ECO:0000313" key="13">
    <source>
        <dbReference type="Proteomes" id="UP000887566"/>
    </source>
</evidence>
<feature type="chain" id="PRO_5038163000" description="Metalloendopeptidase" evidence="10">
    <location>
        <begin position="21"/>
        <end position="611"/>
    </location>
</feature>
<dbReference type="InterPro" id="IPR006026">
    <property type="entry name" value="Peptidase_Metallo"/>
</dbReference>
<evidence type="ECO:0000256" key="6">
    <source>
        <dbReference type="ARBA" id="ARBA00023049"/>
    </source>
</evidence>
<feature type="domain" description="CUB" evidence="11">
    <location>
        <begin position="308"/>
        <end position="425"/>
    </location>
</feature>
<keyword evidence="10" id="KW-0732">Signal</keyword>
<evidence type="ECO:0000256" key="3">
    <source>
        <dbReference type="ARBA" id="ARBA00022723"/>
    </source>
</evidence>
<dbReference type="PROSITE" id="PS51864">
    <property type="entry name" value="ASTACIN"/>
    <property type="match status" value="1"/>
</dbReference>
<evidence type="ECO:0000256" key="1">
    <source>
        <dbReference type="ARBA" id="ARBA00022536"/>
    </source>
</evidence>
<dbReference type="SUPFAM" id="SSF49854">
    <property type="entry name" value="Spermadhesin, CUB domain"/>
    <property type="match status" value="1"/>
</dbReference>
<sequence length="611" mass="67288">MQRPMRVVIFLLFSFYSVNGCLRLFGSNDEVNAVPSTRTEERTVSTNVEPPRTAKHNDTAVISNRTRRAAAEFKPGDAKLWKMPIQYTIDPAVSENLKKLIAEAIAYLEEQTCVEFKKIATADHLKFAPAKGKCSSFFGEQGGAQNLFVSDDGAEGCGSLPMMLHEIMHTLGIEHEMKRTDRDKFVELNKNNVQNIEQFNVDDKLYRKGYPYDISSVMQYDSKFLRKSDDPTLQVKKDGLQYYVDRIVKTYAKPSFYDIRMLNDLYGCSKKCGDKECKNEGYKAGKGCACRCPKGLKGAECETIETACGQVMPGATGKIETPKMGSSLMDAAKVEKECSWLVPATHDQVVHISFFDKFHSEEFDSGYNNFIEVRSSGITLPGQRFFGAKDHTKLAYAIPGPAFIEMGLKNTNGFGLGFNAAYSVLSLNDYKKCNKKVCFNGGQMKADCGCTCMKGYTGANCEKFENAACAARKLPCQNRGVLDITSKDCMCKCPVDATMAAPLVGDQCQAFGYCHQRLDPTVVNSVAPKAVTEAASCKAIKQCDGTFEMKAKCPITCQTPCECINAMELKKPGVCAAQLAQCGGGPTKDAKKKVFMDVLCQKTCKACPTKD</sequence>
<evidence type="ECO:0000259" key="11">
    <source>
        <dbReference type="PROSITE" id="PS01180"/>
    </source>
</evidence>
<evidence type="ECO:0000256" key="10">
    <source>
        <dbReference type="RuleBase" id="RU361183"/>
    </source>
</evidence>
<dbReference type="PRINTS" id="PR00480">
    <property type="entry name" value="ASTACIN"/>
</dbReference>
<name>A0A914W2G9_9BILA</name>
<keyword evidence="6 9" id="KW-0482">Metalloprotease</keyword>
<keyword evidence="4 9" id="KW-0378">Hydrolase</keyword>
<dbReference type="SMART" id="SM00235">
    <property type="entry name" value="ZnMc"/>
    <property type="match status" value="1"/>
</dbReference>
<feature type="active site" evidence="9">
    <location>
        <position position="166"/>
    </location>
</feature>
<keyword evidence="1" id="KW-0245">EGF-like domain</keyword>
<dbReference type="WBParaSite" id="PSAMB.scaffold3019size20003.g20024.t2">
    <property type="protein sequence ID" value="PSAMB.scaffold3019size20003.g20024.t2"/>
    <property type="gene ID" value="PSAMB.scaffold3019size20003.g20024"/>
</dbReference>
<dbReference type="PANTHER" id="PTHR10127:SF802">
    <property type="entry name" value="ZINC METALLOPROTEINASE NAS-10"/>
    <property type="match status" value="1"/>
</dbReference>
<evidence type="ECO:0000259" key="12">
    <source>
        <dbReference type="PROSITE" id="PS51864"/>
    </source>
</evidence>
<feature type="binding site" evidence="9">
    <location>
        <position position="165"/>
    </location>
    <ligand>
        <name>Zn(2+)</name>
        <dbReference type="ChEBI" id="CHEBI:29105"/>
        <note>catalytic</note>
    </ligand>
</feature>
<feature type="disulfide bond" evidence="9">
    <location>
        <begin position="113"/>
        <end position="268"/>
    </location>
</feature>
<keyword evidence="7 9" id="KW-1015">Disulfide bond</keyword>
<dbReference type="GO" id="GO:0006508">
    <property type="term" value="P:proteolysis"/>
    <property type="evidence" value="ECO:0007669"/>
    <property type="project" value="UniProtKB-KW"/>
</dbReference>
<accession>A0A914W2G9</accession>
<reference evidence="14" key="1">
    <citation type="submission" date="2022-11" db="UniProtKB">
        <authorList>
            <consortium name="WormBaseParasite"/>
        </authorList>
    </citation>
    <scope>IDENTIFICATION</scope>
</reference>
<evidence type="ECO:0000256" key="5">
    <source>
        <dbReference type="ARBA" id="ARBA00022833"/>
    </source>
</evidence>
<dbReference type="AlphaFoldDB" id="A0A914W2G9"/>
<dbReference type="InterPro" id="IPR035914">
    <property type="entry name" value="Sperma_CUB_dom_sf"/>
</dbReference>